<sequence length="54" mass="6296">MKMRIVPGAWCSECYATPAYERWSIDRVLKTIRRHVLCGHHGKGLLKMKPRSRA</sequence>
<name>A0A0F9FAZ3_9ZZZZ</name>
<accession>A0A0F9FAZ3</accession>
<gene>
    <name evidence="1" type="ORF">LCGC14_2265010</name>
</gene>
<evidence type="ECO:0000313" key="1">
    <source>
        <dbReference type="EMBL" id="KKL54480.1"/>
    </source>
</evidence>
<protein>
    <submittedName>
        <fullName evidence="1">Uncharacterized protein</fullName>
    </submittedName>
</protein>
<proteinExistence type="predicted"/>
<comment type="caution">
    <text evidence="1">The sequence shown here is derived from an EMBL/GenBank/DDBJ whole genome shotgun (WGS) entry which is preliminary data.</text>
</comment>
<reference evidence="1" key="1">
    <citation type="journal article" date="2015" name="Nature">
        <title>Complex archaea that bridge the gap between prokaryotes and eukaryotes.</title>
        <authorList>
            <person name="Spang A."/>
            <person name="Saw J.H."/>
            <person name="Jorgensen S.L."/>
            <person name="Zaremba-Niedzwiedzka K."/>
            <person name="Martijn J."/>
            <person name="Lind A.E."/>
            <person name="van Eijk R."/>
            <person name="Schleper C."/>
            <person name="Guy L."/>
            <person name="Ettema T.J."/>
        </authorList>
    </citation>
    <scope>NUCLEOTIDE SEQUENCE</scope>
</reference>
<organism evidence="1">
    <name type="scientific">marine sediment metagenome</name>
    <dbReference type="NCBI Taxonomy" id="412755"/>
    <lineage>
        <taxon>unclassified sequences</taxon>
        <taxon>metagenomes</taxon>
        <taxon>ecological metagenomes</taxon>
    </lineage>
</organism>
<dbReference type="AlphaFoldDB" id="A0A0F9FAZ3"/>
<dbReference type="EMBL" id="LAZR01031185">
    <property type="protein sequence ID" value="KKL54480.1"/>
    <property type="molecule type" value="Genomic_DNA"/>
</dbReference>